<proteinExistence type="predicted"/>
<dbReference type="EMBL" id="AP003333">
    <property type="protein sequence ID" value="BAD53175.1"/>
    <property type="molecule type" value="Genomic_DNA"/>
</dbReference>
<organism evidence="2">
    <name type="scientific">Oryza sativa subsp. japonica</name>
    <name type="common">Rice</name>
    <dbReference type="NCBI Taxonomy" id="39947"/>
    <lineage>
        <taxon>Eukaryota</taxon>
        <taxon>Viridiplantae</taxon>
        <taxon>Streptophyta</taxon>
        <taxon>Embryophyta</taxon>
        <taxon>Tracheophyta</taxon>
        <taxon>Spermatophyta</taxon>
        <taxon>Magnoliopsida</taxon>
        <taxon>Liliopsida</taxon>
        <taxon>Poales</taxon>
        <taxon>Poaceae</taxon>
        <taxon>BOP clade</taxon>
        <taxon>Oryzoideae</taxon>
        <taxon>Oryzeae</taxon>
        <taxon>Oryzinae</taxon>
        <taxon>Oryza</taxon>
        <taxon>Oryza sativa</taxon>
    </lineage>
</organism>
<name>Q5ZB56_ORYSJ</name>
<accession>Q5ZB56</accession>
<protein>
    <submittedName>
        <fullName evidence="2">Uncharacterized protein</fullName>
    </submittedName>
</protein>
<feature type="region of interest" description="Disordered" evidence="1">
    <location>
        <begin position="1"/>
        <end position="23"/>
    </location>
</feature>
<sequence length="109" mass="11699">MAWRQEERWQFEDEEDPRQGGAADPVALRCMDRHDGGMCGVDGLWAGGKMAATFAAVSLSSGIHGAAAGIQGDGGTEHASLRKEKKAARINNTINQLFFLVLVGRCPDI</sequence>
<dbReference type="AlphaFoldDB" id="Q5ZB56"/>
<reference evidence="2" key="1">
    <citation type="journal article" date="2002" name="Nature">
        <title>The genome sequence and structure of rice chromosome 1.</title>
        <authorList>
            <person name="Sasaki T."/>
            <person name="Matsumoto T."/>
            <person name="Yamamoto K."/>
            <person name="Sakata K."/>
            <person name="Baba T."/>
            <person name="Katayose Y."/>
            <person name="Wu J."/>
            <person name="Niimura Y."/>
            <person name="Cheng Z."/>
            <person name="Nagamura Y."/>
            <person name="Antonio B.A."/>
            <person name="Kanamori H."/>
            <person name="Hosokawa S."/>
            <person name="Masukawa M."/>
            <person name="Arikawa K."/>
            <person name="Chiden Y."/>
            <person name="Hayashi M."/>
            <person name="Okamoto M."/>
            <person name="Ando T."/>
            <person name="Aoki H."/>
            <person name="Arita K."/>
            <person name="Hamada M."/>
            <person name="Harada C."/>
            <person name="Hijishita S."/>
            <person name="Honda M."/>
            <person name="Ichikawa Y."/>
            <person name="Idonuma A."/>
            <person name="Iijima M."/>
            <person name="Ikeda M."/>
            <person name="Ikeno M."/>
            <person name="Itoh S."/>
            <person name="Itoh T."/>
            <person name="Itoh Y."/>
            <person name="Itoh Y."/>
            <person name="Iwabuchi A."/>
            <person name="Kamiya K."/>
            <person name="Karasawa W."/>
            <person name="Katagiri S."/>
            <person name="Kikuta A."/>
            <person name="Kobayashi N."/>
            <person name="Kono I."/>
            <person name="Machita K."/>
            <person name="Maehara T."/>
            <person name="Mizuno H."/>
            <person name="Mizubayashi T."/>
            <person name="Mukai Y."/>
            <person name="Nagasaki H."/>
            <person name="Nakashima M."/>
            <person name="Nakama Y."/>
            <person name="Nakamichi Y."/>
            <person name="Nakamura M."/>
            <person name="Namiki N."/>
            <person name="Negishi M."/>
            <person name="Ohta I."/>
            <person name="Ono N."/>
            <person name="Saji S."/>
            <person name="Sakai K."/>
            <person name="Shibata M."/>
            <person name="Shimokawa T."/>
            <person name="Shomura A."/>
            <person name="Song J."/>
            <person name="Takazaki Y."/>
            <person name="Terasawa K."/>
            <person name="Tsuji K."/>
            <person name="Waki K."/>
            <person name="Yamagata H."/>
            <person name="Yamane H."/>
            <person name="Yoshiki S."/>
            <person name="Yoshihara R."/>
            <person name="Yukawa K."/>
            <person name="Zhong H."/>
            <person name="Iwama H."/>
            <person name="Endo T."/>
            <person name="Ito H."/>
            <person name="Hahn J.H."/>
            <person name="Kim H.I."/>
            <person name="Eun M.Y."/>
            <person name="Yano M."/>
            <person name="Jiang J."/>
            <person name="Gojobori T."/>
        </authorList>
    </citation>
    <scope>NUCLEOTIDE SEQUENCE [LARGE SCALE GENOMIC DNA]</scope>
</reference>
<gene>
    <name evidence="2" type="primary">B1103C09.27</name>
</gene>
<dbReference type="Proteomes" id="UP000817658">
    <property type="component" value="Chromosome 1"/>
</dbReference>
<evidence type="ECO:0000256" key="1">
    <source>
        <dbReference type="SAM" id="MobiDB-lite"/>
    </source>
</evidence>
<evidence type="ECO:0000313" key="2">
    <source>
        <dbReference type="EMBL" id="BAD53175.1"/>
    </source>
</evidence>
<feature type="compositionally biased region" description="Basic and acidic residues" evidence="1">
    <location>
        <begin position="1"/>
        <end position="11"/>
    </location>
</feature>